<dbReference type="Proteomes" id="UP000615593">
    <property type="component" value="Unassembled WGS sequence"/>
</dbReference>
<comment type="function">
    <text evidence="1 9">This protein is a component of the acetyl coenzyme A carboxylase complex; first, biotin carboxylase catalyzes the carboxylation of the carrier protein and then the transcarboxylase transfers the carboxyl group to form malonyl-CoA.</text>
</comment>
<dbReference type="SUPFAM" id="SSF51230">
    <property type="entry name" value="Single hybrid motif"/>
    <property type="match status" value="1"/>
</dbReference>
<keyword evidence="8 9" id="KW-0092">Biotin</keyword>
<evidence type="ECO:0000256" key="8">
    <source>
        <dbReference type="ARBA" id="ARBA00023267"/>
    </source>
</evidence>
<dbReference type="PANTHER" id="PTHR45266">
    <property type="entry name" value="OXALOACETATE DECARBOXYLASE ALPHA CHAIN"/>
    <property type="match status" value="1"/>
</dbReference>
<dbReference type="InterPro" id="IPR011053">
    <property type="entry name" value="Single_hybrid_motif"/>
</dbReference>
<dbReference type="PANTHER" id="PTHR45266:SF3">
    <property type="entry name" value="OXALOACETATE DECARBOXYLASE ALPHA CHAIN"/>
    <property type="match status" value="1"/>
</dbReference>
<dbReference type="RefSeq" id="WP_027885728.1">
    <property type="nucleotide sequence ID" value="NZ_BMWY01000006.1"/>
</dbReference>
<gene>
    <name evidence="12" type="primary">accB</name>
    <name evidence="12" type="ORF">GCM10008088_21600</name>
</gene>
<dbReference type="CDD" id="cd06850">
    <property type="entry name" value="biotinyl_domain"/>
    <property type="match status" value="1"/>
</dbReference>
<dbReference type="NCBIfam" id="TIGR00531">
    <property type="entry name" value="BCCP"/>
    <property type="match status" value="1"/>
</dbReference>
<organism evidence="12 13">
    <name type="scientific">Mesonia mobilis</name>
    <dbReference type="NCBI Taxonomy" id="369791"/>
    <lineage>
        <taxon>Bacteria</taxon>
        <taxon>Pseudomonadati</taxon>
        <taxon>Bacteroidota</taxon>
        <taxon>Flavobacteriia</taxon>
        <taxon>Flavobacteriales</taxon>
        <taxon>Flavobacteriaceae</taxon>
        <taxon>Mesonia</taxon>
    </lineage>
</organism>
<keyword evidence="6 9" id="KW-0443">Lipid metabolism</keyword>
<dbReference type="Gene3D" id="2.40.50.100">
    <property type="match status" value="1"/>
</dbReference>
<keyword evidence="4 9" id="KW-0444">Lipid biosynthesis</keyword>
<dbReference type="InterPro" id="IPR001882">
    <property type="entry name" value="Biotin_BS"/>
</dbReference>
<dbReference type="InterPro" id="IPR001249">
    <property type="entry name" value="AcCoA_biotinCC"/>
</dbReference>
<evidence type="ECO:0000256" key="10">
    <source>
        <dbReference type="SAM" id="MobiDB-lite"/>
    </source>
</evidence>
<evidence type="ECO:0000256" key="9">
    <source>
        <dbReference type="RuleBase" id="RU364072"/>
    </source>
</evidence>
<evidence type="ECO:0000259" key="11">
    <source>
        <dbReference type="PROSITE" id="PS50968"/>
    </source>
</evidence>
<accession>A0ABQ3BZT9</accession>
<evidence type="ECO:0000256" key="1">
    <source>
        <dbReference type="ARBA" id="ARBA00003761"/>
    </source>
</evidence>
<dbReference type="PROSITE" id="PS50968">
    <property type="entry name" value="BIOTINYL_LIPOYL"/>
    <property type="match status" value="1"/>
</dbReference>
<keyword evidence="13" id="KW-1185">Reference proteome</keyword>
<protein>
    <recommendedName>
        <fullName evidence="3 9">Biotin carboxyl carrier protein of acetyl-CoA carboxylase</fullName>
    </recommendedName>
</protein>
<dbReference type="GeneID" id="94369823"/>
<feature type="domain" description="Lipoyl-binding" evidence="11">
    <location>
        <begin position="88"/>
        <end position="164"/>
    </location>
</feature>
<feature type="compositionally biased region" description="Low complexity" evidence="10">
    <location>
        <begin position="50"/>
        <end position="78"/>
    </location>
</feature>
<dbReference type="InterPro" id="IPR050709">
    <property type="entry name" value="Biotin_Carboxyl_Carrier/Decarb"/>
</dbReference>
<evidence type="ECO:0000256" key="6">
    <source>
        <dbReference type="ARBA" id="ARBA00023098"/>
    </source>
</evidence>
<proteinExistence type="predicted"/>
<evidence type="ECO:0000313" key="13">
    <source>
        <dbReference type="Proteomes" id="UP000615593"/>
    </source>
</evidence>
<evidence type="ECO:0000256" key="5">
    <source>
        <dbReference type="ARBA" id="ARBA00022832"/>
    </source>
</evidence>
<comment type="caution">
    <text evidence="12">The sequence shown here is derived from an EMBL/GenBank/DDBJ whole genome shotgun (WGS) entry which is preliminary data.</text>
</comment>
<evidence type="ECO:0000256" key="3">
    <source>
        <dbReference type="ARBA" id="ARBA00017562"/>
    </source>
</evidence>
<dbReference type="EMBL" id="BMWY01000006">
    <property type="protein sequence ID" value="GGZ59797.1"/>
    <property type="molecule type" value="Genomic_DNA"/>
</dbReference>
<sequence>MELKEIQNLIKFVAKSGASEVKLEMDDVKITIKTSSEEKETTIVQQIPMGGMQQAPQMQQPMQQAPQAPAAPATPKAAPAKEEDDAKYITVKSPIIGTFYRKPSPDKPVFAEVGDSIKEGDVVCVIEAMKLFNEIESEVSGKIVKVLVDDASPVEFDQPLFLIDPS</sequence>
<keyword evidence="5 9" id="KW-0276">Fatty acid metabolism</keyword>
<evidence type="ECO:0000256" key="7">
    <source>
        <dbReference type="ARBA" id="ARBA00023160"/>
    </source>
</evidence>
<dbReference type="PROSITE" id="PS00188">
    <property type="entry name" value="BIOTIN"/>
    <property type="match status" value="1"/>
</dbReference>
<feature type="region of interest" description="Disordered" evidence="10">
    <location>
        <begin position="50"/>
        <end position="84"/>
    </location>
</feature>
<name>A0ABQ3BZT9_9FLAO</name>
<evidence type="ECO:0000313" key="12">
    <source>
        <dbReference type="EMBL" id="GGZ59797.1"/>
    </source>
</evidence>
<dbReference type="InterPro" id="IPR000089">
    <property type="entry name" value="Biotin_lipoyl"/>
</dbReference>
<dbReference type="PRINTS" id="PR01071">
    <property type="entry name" value="ACOABIOTINCC"/>
</dbReference>
<evidence type="ECO:0000256" key="4">
    <source>
        <dbReference type="ARBA" id="ARBA00022516"/>
    </source>
</evidence>
<reference evidence="13" key="1">
    <citation type="journal article" date="2019" name="Int. J. Syst. Evol. Microbiol.">
        <title>The Global Catalogue of Microorganisms (GCM) 10K type strain sequencing project: providing services to taxonomists for standard genome sequencing and annotation.</title>
        <authorList>
            <consortium name="The Broad Institute Genomics Platform"/>
            <consortium name="The Broad Institute Genome Sequencing Center for Infectious Disease"/>
            <person name="Wu L."/>
            <person name="Ma J."/>
        </authorList>
    </citation>
    <scope>NUCLEOTIDE SEQUENCE [LARGE SCALE GENOMIC DNA]</scope>
    <source>
        <strain evidence="13">KCTC 12708</strain>
    </source>
</reference>
<keyword evidence="7 9" id="KW-0275">Fatty acid biosynthesis</keyword>
<comment type="pathway">
    <text evidence="2 9">Lipid metabolism; fatty acid biosynthesis.</text>
</comment>
<dbReference type="Pfam" id="PF00364">
    <property type="entry name" value="Biotin_lipoyl"/>
    <property type="match status" value="1"/>
</dbReference>
<dbReference type="NCBIfam" id="NF005457">
    <property type="entry name" value="PRK07051.1"/>
    <property type="match status" value="1"/>
</dbReference>
<evidence type="ECO:0000256" key="2">
    <source>
        <dbReference type="ARBA" id="ARBA00005194"/>
    </source>
</evidence>